<dbReference type="Gene3D" id="3.30.70.270">
    <property type="match status" value="1"/>
</dbReference>
<feature type="domain" description="HAMP" evidence="2">
    <location>
        <begin position="237"/>
        <end position="289"/>
    </location>
</feature>
<evidence type="ECO:0000256" key="1">
    <source>
        <dbReference type="SAM" id="Coils"/>
    </source>
</evidence>
<dbReference type="RefSeq" id="WP_133605097.1">
    <property type="nucleotide sequence ID" value="NZ_JAUFPJ010000003.1"/>
</dbReference>
<dbReference type="GO" id="GO:0016020">
    <property type="term" value="C:membrane"/>
    <property type="evidence" value="ECO:0007669"/>
    <property type="project" value="InterPro"/>
</dbReference>
<dbReference type="InterPro" id="IPR052163">
    <property type="entry name" value="DGC-Regulatory_Protein"/>
</dbReference>
<dbReference type="PANTHER" id="PTHR46663:SF2">
    <property type="entry name" value="GGDEF DOMAIN-CONTAINING PROTEIN"/>
    <property type="match status" value="1"/>
</dbReference>
<organism evidence="4 5">
    <name type="scientific">Roseateles asaccharophilus</name>
    <dbReference type="NCBI Taxonomy" id="582607"/>
    <lineage>
        <taxon>Bacteria</taxon>
        <taxon>Pseudomonadati</taxon>
        <taxon>Pseudomonadota</taxon>
        <taxon>Betaproteobacteria</taxon>
        <taxon>Burkholderiales</taxon>
        <taxon>Sphaerotilaceae</taxon>
        <taxon>Roseateles</taxon>
    </lineage>
</organism>
<dbReference type="NCBIfam" id="TIGR00254">
    <property type="entry name" value="GGDEF"/>
    <property type="match status" value="1"/>
</dbReference>
<dbReference type="PROSITE" id="PS50885">
    <property type="entry name" value="HAMP"/>
    <property type="match status" value="1"/>
</dbReference>
<proteinExistence type="predicted"/>
<dbReference type="Proteomes" id="UP000295357">
    <property type="component" value="Unassembled WGS sequence"/>
</dbReference>
<dbReference type="InterPro" id="IPR003660">
    <property type="entry name" value="HAMP_dom"/>
</dbReference>
<dbReference type="InterPro" id="IPR043128">
    <property type="entry name" value="Rev_trsase/Diguanyl_cyclase"/>
</dbReference>
<dbReference type="EMBL" id="SNXE01000009">
    <property type="protein sequence ID" value="TDP06492.1"/>
    <property type="molecule type" value="Genomic_DNA"/>
</dbReference>
<dbReference type="GO" id="GO:0007165">
    <property type="term" value="P:signal transduction"/>
    <property type="evidence" value="ECO:0007669"/>
    <property type="project" value="InterPro"/>
</dbReference>
<keyword evidence="1" id="KW-0175">Coiled coil</keyword>
<keyword evidence="5" id="KW-1185">Reference proteome</keyword>
<accession>A0A4R6MY94</accession>
<reference evidence="4 5" key="1">
    <citation type="submission" date="2019-03" db="EMBL/GenBank/DDBJ databases">
        <title>Genomic Encyclopedia of Type Strains, Phase IV (KMG-IV): sequencing the most valuable type-strain genomes for metagenomic binning, comparative biology and taxonomic classification.</title>
        <authorList>
            <person name="Goeker M."/>
        </authorList>
    </citation>
    <scope>NUCLEOTIDE SEQUENCE [LARGE SCALE GENOMIC DNA]</scope>
    <source>
        <strain evidence="4 5">DSM 25082</strain>
    </source>
</reference>
<dbReference type="SMART" id="SM00304">
    <property type="entry name" value="HAMP"/>
    <property type="match status" value="1"/>
</dbReference>
<dbReference type="PANTHER" id="PTHR46663">
    <property type="entry name" value="DIGUANYLATE CYCLASE DGCT-RELATED"/>
    <property type="match status" value="1"/>
</dbReference>
<dbReference type="InterPro" id="IPR000160">
    <property type="entry name" value="GGDEF_dom"/>
</dbReference>
<dbReference type="SUPFAM" id="SSF55073">
    <property type="entry name" value="Nucleotide cyclase"/>
    <property type="match status" value="1"/>
</dbReference>
<dbReference type="PROSITE" id="PS51257">
    <property type="entry name" value="PROKAR_LIPOPROTEIN"/>
    <property type="match status" value="1"/>
</dbReference>
<dbReference type="InterPro" id="IPR029787">
    <property type="entry name" value="Nucleotide_cyclase"/>
</dbReference>
<feature type="coiled-coil region" evidence="1">
    <location>
        <begin position="284"/>
        <end position="344"/>
    </location>
</feature>
<sequence length="483" mass="53392">MQIRSKLALHLATLLALVSLLVVALYTLVQACQLREQRQMEGLRLHTLAAELPFTADALGRMARLYVYSGDVRYLRYYEELLDILEGRRERPAGYGPGYWNLREAGAPVATPVVGEAHSLLARLRAAGASEQELAEYEALLRRLMGLVGMERQAMNLAGEAWTAGLGRRPAVFGEAYLRERAALVAPLQRLQQQLQERLVHAQRESHLQVRRSAWVAGVVALLLVLHALWATWRFDSSVRRPLVVLRQWGAAVRAGRLDSRTRLDSADEFGELSAVIDEMTASVERSLAELREEVQRRKRAEEAVQHLANHDALTGLPSLRLLHDRLDRALARAERQQEQLALIFIDLNGFKPVNDRYGHEAGDVVLKVVAQRLAGALRDSDTVGRVGGDEFVAVLVDVAGREAAELVRAKLEALVAQPVYLPGAQLAVQVSAAMGLALYPETARDAAGLLRQADLEMYARKAQYKRANGEPLGREPGPPAAP</sequence>
<evidence type="ECO:0000313" key="4">
    <source>
        <dbReference type="EMBL" id="TDP06492.1"/>
    </source>
</evidence>
<dbReference type="Gene3D" id="6.10.340.10">
    <property type="match status" value="1"/>
</dbReference>
<dbReference type="Pfam" id="PF00990">
    <property type="entry name" value="GGDEF"/>
    <property type="match status" value="1"/>
</dbReference>
<dbReference type="CDD" id="cd01949">
    <property type="entry name" value="GGDEF"/>
    <property type="match status" value="1"/>
</dbReference>
<comment type="caution">
    <text evidence="4">The sequence shown here is derived from an EMBL/GenBank/DDBJ whole genome shotgun (WGS) entry which is preliminary data.</text>
</comment>
<protein>
    <submittedName>
        <fullName evidence="4">Diguanylate cyclase (GGDEF)-like protein</fullName>
    </submittedName>
</protein>
<dbReference type="AlphaFoldDB" id="A0A4R6MY94"/>
<gene>
    <name evidence="4" type="ORF">DFR39_109173</name>
</gene>
<evidence type="ECO:0000313" key="5">
    <source>
        <dbReference type="Proteomes" id="UP000295357"/>
    </source>
</evidence>
<feature type="domain" description="GGDEF" evidence="3">
    <location>
        <begin position="339"/>
        <end position="476"/>
    </location>
</feature>
<name>A0A4R6MY94_9BURK</name>
<dbReference type="SMART" id="SM00267">
    <property type="entry name" value="GGDEF"/>
    <property type="match status" value="1"/>
</dbReference>
<dbReference type="OrthoDB" id="9812260at2"/>
<dbReference type="PROSITE" id="PS50887">
    <property type="entry name" value="GGDEF"/>
    <property type="match status" value="1"/>
</dbReference>
<evidence type="ECO:0000259" key="2">
    <source>
        <dbReference type="PROSITE" id="PS50885"/>
    </source>
</evidence>
<evidence type="ECO:0000259" key="3">
    <source>
        <dbReference type="PROSITE" id="PS50887"/>
    </source>
</evidence>